<dbReference type="EMBL" id="JAMDNP010000032">
    <property type="protein sequence ID" value="MCY9762193.1"/>
    <property type="molecule type" value="Genomic_DNA"/>
</dbReference>
<dbReference type="Proteomes" id="UP001527181">
    <property type="component" value="Unassembled WGS sequence"/>
</dbReference>
<evidence type="ECO:0000313" key="2">
    <source>
        <dbReference type="Proteomes" id="UP001527181"/>
    </source>
</evidence>
<reference evidence="1 2" key="1">
    <citation type="submission" date="2022-05" db="EMBL/GenBank/DDBJ databases">
        <title>Genome Sequencing of Bee-Associated Microbes.</title>
        <authorList>
            <person name="Dunlap C."/>
        </authorList>
    </citation>
    <scope>NUCLEOTIDE SEQUENCE [LARGE SCALE GENOMIC DNA]</scope>
    <source>
        <strain evidence="1 2">NRRL B-04010</strain>
    </source>
</reference>
<dbReference type="Pfam" id="PF06995">
    <property type="entry name" value="Phage_P2_GpU"/>
    <property type="match status" value="1"/>
</dbReference>
<proteinExistence type="predicted"/>
<gene>
    <name evidence="1" type="ORF">M5X12_16595</name>
</gene>
<dbReference type="RefSeq" id="WP_005542671.1">
    <property type="nucleotide sequence ID" value="NZ_JAMDLX010000051.1"/>
</dbReference>
<comment type="caution">
    <text evidence="1">The sequence shown here is derived from an EMBL/GenBank/DDBJ whole genome shotgun (WGS) entry which is preliminary data.</text>
</comment>
<keyword evidence="2" id="KW-1185">Reference proteome</keyword>
<organism evidence="1 2">
    <name type="scientific">Paenibacillus alvei</name>
    <name type="common">Bacillus alvei</name>
    <dbReference type="NCBI Taxonomy" id="44250"/>
    <lineage>
        <taxon>Bacteria</taxon>
        <taxon>Bacillati</taxon>
        <taxon>Bacillota</taxon>
        <taxon>Bacilli</taxon>
        <taxon>Bacillales</taxon>
        <taxon>Paenibacillaceae</taxon>
        <taxon>Paenibacillus</taxon>
    </lineage>
</organism>
<dbReference type="InterPro" id="IPR009734">
    <property type="entry name" value="Myoviridae_GpU"/>
</dbReference>
<sequence>MNKIGSLGPVVFVVSPEAIRTFNEFTRSSAGRWAKHEVLGKKPLSQWIGPGLDTISFTMWFDVQRRLNPRKELDRLVELDRKGKAMPLIVGGKAVGVGLWTITSLEQSWKTIDGKGNILFATANISLEEYVK</sequence>
<accession>A0ABT4H095</accession>
<name>A0ABT4H095_PAEAL</name>
<evidence type="ECO:0000313" key="1">
    <source>
        <dbReference type="EMBL" id="MCY9762193.1"/>
    </source>
</evidence>
<dbReference type="GeneID" id="94487070"/>
<protein>
    <submittedName>
        <fullName evidence="1">Phage tail protein</fullName>
    </submittedName>
</protein>